<keyword evidence="5" id="KW-0624">Polysaccharide degradation</keyword>
<comment type="cofactor">
    <cofactor evidence="1">
        <name>Cu(2+)</name>
        <dbReference type="ChEBI" id="CHEBI:29036"/>
    </cofactor>
</comment>
<evidence type="ECO:0000259" key="7">
    <source>
        <dbReference type="Pfam" id="PF03443"/>
    </source>
</evidence>
<evidence type="ECO:0000256" key="1">
    <source>
        <dbReference type="ARBA" id="ARBA00001973"/>
    </source>
</evidence>
<dbReference type="EMBL" id="ML996687">
    <property type="protein sequence ID" value="KAF2405581.1"/>
    <property type="molecule type" value="Genomic_DNA"/>
</dbReference>
<feature type="chain" id="PRO_5026006775" description="AA9 family lytic polysaccharide monooxygenase" evidence="6">
    <location>
        <begin position="17"/>
        <end position="342"/>
    </location>
</feature>
<keyword evidence="9" id="KW-1185">Reference proteome</keyword>
<feature type="domain" description="Auxiliary Activity family 9 catalytic" evidence="7">
    <location>
        <begin position="15"/>
        <end position="231"/>
    </location>
</feature>
<evidence type="ECO:0000256" key="5">
    <source>
        <dbReference type="RuleBase" id="RU368122"/>
    </source>
</evidence>
<evidence type="ECO:0000256" key="2">
    <source>
        <dbReference type="ARBA" id="ARBA00004613"/>
    </source>
</evidence>
<keyword evidence="4 5" id="KW-1015">Disulfide bond</keyword>
<dbReference type="EC" id="1.14.99.56" evidence="5"/>
<dbReference type="GO" id="GO:0030248">
    <property type="term" value="F:cellulose binding"/>
    <property type="evidence" value="ECO:0007669"/>
    <property type="project" value="UniProtKB-UniRule"/>
</dbReference>
<evidence type="ECO:0000256" key="3">
    <source>
        <dbReference type="ARBA" id="ARBA00022525"/>
    </source>
</evidence>
<comment type="function">
    <text evidence="5">Lytic polysaccharide monooxygenase (LMPO) that depolymerizes crystalline and amorphous polysaccharides via the oxidation of scissile alpha- or beta-(1-4)-glycosidic bonds, yielding C1 and/or C4 oxidation products. Catalysis by LPMOs requires the reduction of the active-site copper from Cu(II) to Cu(I) by a reducing agent and H(2)O(2) or O(2) as a cosubstrate.</text>
</comment>
<dbReference type="GO" id="GO:0030245">
    <property type="term" value="P:cellulose catabolic process"/>
    <property type="evidence" value="ECO:0007669"/>
    <property type="project" value="UniProtKB-UniRule"/>
</dbReference>
<dbReference type="GO" id="GO:0005576">
    <property type="term" value="C:extracellular region"/>
    <property type="evidence" value="ECO:0007669"/>
    <property type="project" value="UniProtKB-SubCell"/>
</dbReference>
<keyword evidence="3 5" id="KW-0964">Secreted</keyword>
<dbReference type="Pfam" id="PF03443">
    <property type="entry name" value="AA9"/>
    <property type="match status" value="1"/>
</dbReference>
<gene>
    <name evidence="8" type="ORF">EJ06DRAFT_526096</name>
</gene>
<accession>A0A6G1IBK9</accession>
<dbReference type="OrthoDB" id="4849160at2759"/>
<proteinExistence type="predicted"/>
<dbReference type="PANTHER" id="PTHR33353:SF32">
    <property type="entry name" value="ENDO-BETA-1,4-GLUCANASE D"/>
    <property type="match status" value="1"/>
</dbReference>
<keyword evidence="5" id="KW-0119">Carbohydrate metabolism</keyword>
<keyword evidence="6" id="KW-0732">Signal</keyword>
<comment type="catalytic activity">
    <reaction evidence="5">
        <text>[(1-&gt;4)-beta-D-glucosyl]n+m + reduced acceptor + O2 = 4-dehydro-beta-D-glucosyl-[(1-&gt;4)-beta-D-glucosyl]n-1 + [(1-&gt;4)-beta-D-glucosyl]m + acceptor + H2O.</text>
        <dbReference type="EC" id="1.14.99.56"/>
    </reaction>
</comment>
<dbReference type="Proteomes" id="UP000799640">
    <property type="component" value="Unassembled WGS sequence"/>
</dbReference>
<dbReference type="PANTHER" id="PTHR33353">
    <property type="entry name" value="PUTATIVE (AFU_ORTHOLOGUE AFUA_1G12560)-RELATED"/>
    <property type="match status" value="1"/>
</dbReference>
<evidence type="ECO:0000313" key="8">
    <source>
        <dbReference type="EMBL" id="KAF2405581.1"/>
    </source>
</evidence>
<sequence>MKFILATLPVLVAAHSAVWKVTFDGTTYPARDARMDPELGAKRAEWHFKNVQNFPWMAVRDVEDASITCGLDATPPDLSAKARAGANVTVQWSGIIRMHLGPVLTYLGRLPTPDTKPLDISFFKINEAGFDKARRKWANEDLIEHGTADTFQLPSDIKPGTYVLRTELLALHGNRMNYLPQDGYSGPQFYTHCFNVEILGNGNVEPAGVKFPGGYKRDEPGVKFNLYKSEKDWDGYIIPGPPKYAGKYEAPTGEPPKVEPKDTGLFPPAFQAKYEAYKAKEDEYAIASSNMVNGVDPTGKEMAKGSASIATYFQGRTKVQAALKEEYKNLLAEAKALGIAPK</sequence>
<comment type="domain">
    <text evidence="5">Has a modular structure: an endo-beta-1,4-glucanase catalytic module at the N-terminus, a linker rich in serines and threonines, and a C-terminal carbohydrate-binding module (CBM).</text>
</comment>
<evidence type="ECO:0000313" key="9">
    <source>
        <dbReference type="Proteomes" id="UP000799640"/>
    </source>
</evidence>
<keyword evidence="5" id="KW-0136">Cellulose degradation</keyword>
<dbReference type="Gene3D" id="2.70.50.70">
    <property type="match status" value="1"/>
</dbReference>
<reference evidence="8" key="1">
    <citation type="journal article" date="2020" name="Stud. Mycol.">
        <title>101 Dothideomycetes genomes: a test case for predicting lifestyles and emergence of pathogens.</title>
        <authorList>
            <person name="Haridas S."/>
            <person name="Albert R."/>
            <person name="Binder M."/>
            <person name="Bloem J."/>
            <person name="Labutti K."/>
            <person name="Salamov A."/>
            <person name="Andreopoulos B."/>
            <person name="Baker S."/>
            <person name="Barry K."/>
            <person name="Bills G."/>
            <person name="Bluhm B."/>
            <person name="Cannon C."/>
            <person name="Castanera R."/>
            <person name="Culley D."/>
            <person name="Daum C."/>
            <person name="Ezra D."/>
            <person name="Gonzalez J."/>
            <person name="Henrissat B."/>
            <person name="Kuo A."/>
            <person name="Liang C."/>
            <person name="Lipzen A."/>
            <person name="Lutzoni F."/>
            <person name="Magnuson J."/>
            <person name="Mondo S."/>
            <person name="Nolan M."/>
            <person name="Ohm R."/>
            <person name="Pangilinan J."/>
            <person name="Park H.-J."/>
            <person name="Ramirez L."/>
            <person name="Alfaro M."/>
            <person name="Sun H."/>
            <person name="Tritt A."/>
            <person name="Yoshinaga Y."/>
            <person name="Zwiers L.-H."/>
            <person name="Turgeon B."/>
            <person name="Goodwin S."/>
            <person name="Spatafora J."/>
            <person name="Crous P."/>
            <person name="Grigoriev I."/>
        </authorList>
    </citation>
    <scope>NUCLEOTIDE SEQUENCE</scope>
    <source>
        <strain evidence="8">CBS 262.69</strain>
    </source>
</reference>
<dbReference type="InterPro" id="IPR049892">
    <property type="entry name" value="AA9"/>
</dbReference>
<dbReference type="CDD" id="cd21175">
    <property type="entry name" value="LPMO_AA9"/>
    <property type="match status" value="1"/>
</dbReference>
<dbReference type="GO" id="GO:0008810">
    <property type="term" value="F:cellulase activity"/>
    <property type="evidence" value="ECO:0007669"/>
    <property type="project" value="UniProtKB-UniRule"/>
</dbReference>
<feature type="signal peptide" evidence="6">
    <location>
        <begin position="1"/>
        <end position="16"/>
    </location>
</feature>
<name>A0A6G1IBK9_9PEZI</name>
<evidence type="ECO:0000256" key="6">
    <source>
        <dbReference type="SAM" id="SignalP"/>
    </source>
</evidence>
<dbReference type="AlphaFoldDB" id="A0A6G1IBK9"/>
<evidence type="ECO:0000256" key="4">
    <source>
        <dbReference type="ARBA" id="ARBA00023157"/>
    </source>
</evidence>
<dbReference type="InterPro" id="IPR005103">
    <property type="entry name" value="AA9_LPMO"/>
</dbReference>
<comment type="subcellular location">
    <subcellularLocation>
        <location evidence="2 5">Secreted</location>
    </subcellularLocation>
</comment>
<organism evidence="8 9">
    <name type="scientific">Trichodelitschia bisporula</name>
    <dbReference type="NCBI Taxonomy" id="703511"/>
    <lineage>
        <taxon>Eukaryota</taxon>
        <taxon>Fungi</taxon>
        <taxon>Dikarya</taxon>
        <taxon>Ascomycota</taxon>
        <taxon>Pezizomycotina</taxon>
        <taxon>Dothideomycetes</taxon>
        <taxon>Dothideomycetes incertae sedis</taxon>
        <taxon>Phaeotrichales</taxon>
        <taxon>Phaeotrichaceae</taxon>
        <taxon>Trichodelitschia</taxon>
    </lineage>
</organism>
<protein>
    <recommendedName>
        <fullName evidence="5">AA9 family lytic polysaccharide monooxygenase</fullName>
        <ecNumber evidence="5">1.14.99.56</ecNumber>
    </recommendedName>
    <alternativeName>
        <fullName evidence="5">Endo-beta-1,4-glucanase</fullName>
    </alternativeName>
    <alternativeName>
        <fullName evidence="5">Glycosyl hydrolase 61 family protein</fullName>
    </alternativeName>
</protein>